<dbReference type="InterPro" id="IPR047922">
    <property type="entry name" value="FBXL6_F-box"/>
</dbReference>
<feature type="compositionally biased region" description="Polar residues" evidence="13">
    <location>
        <begin position="786"/>
        <end position="810"/>
    </location>
</feature>
<comment type="catalytic activity">
    <reaction evidence="12">
        <text>small RNA 3'-end nucleotide + S-adenosyl-L-methionine = small RNA 3'-end 2'-O-methylnucleotide + S-adenosyl-L-homocysteine + H(+)</text>
        <dbReference type="Rhea" id="RHEA:37887"/>
        <dbReference type="Rhea" id="RHEA-COMP:10415"/>
        <dbReference type="Rhea" id="RHEA-COMP:10416"/>
        <dbReference type="ChEBI" id="CHEBI:15378"/>
        <dbReference type="ChEBI" id="CHEBI:57856"/>
        <dbReference type="ChEBI" id="CHEBI:59789"/>
        <dbReference type="ChEBI" id="CHEBI:74896"/>
        <dbReference type="ChEBI" id="CHEBI:74898"/>
        <dbReference type="EC" id="2.1.1.386"/>
    </reaction>
</comment>
<feature type="region of interest" description="Disordered" evidence="13">
    <location>
        <begin position="361"/>
        <end position="385"/>
    </location>
</feature>
<comment type="caution">
    <text evidence="15">The sequence shown here is derived from an EMBL/GenBank/DDBJ whole genome shotgun (WGS) entry which is preliminary data.</text>
</comment>
<keyword evidence="7" id="KW-0479">Metal-binding</keyword>
<sequence length="1392" mass="157747">ENKLRFDPPVYEQRYSAVLRCLQLHRWSRHFKKIVEFGCAEMRLLVFLKSLPGVEEILQLQNKVLNSAAVYEQQTANVVAEKTAACRKVISQGNVLRENHLSSREFYQYYIDAREFLQQQGEDVPEVKVPIKKKKSVNVATMTEPLERKEVKTFCEKSTMCCSKVSTATRGTSTSTLFQKADAATNFPEALDVEVENILRLMLNDTPRAVSPVESIDVPAMKTVYCQTEVRTHSNRNVSTMTSMRNVRRKINYISEQSRPSSPTLNAPLPVKKEKSENTTDFFNFEWHNQSHNNLANNRQLTSLWQMFQLAIFSKIESGGVFSNFNDLNLINSILNQIRSTVEMQQQGQFRNTNELSSGLSNGISNISPNASATSQQNNSANISSYTQSDPMIEQSNNSIFSPSVSPVIDVDIDENLLQRNKYKAQPLVCDYLRERETQLKVDIYCGSIDTPNDCLLNTDVVIGVEIIEHLYPDTIENVPYNIFGFMKPKIAIFTTPNAEYNVLFNMTAQFRHDDHKFEWTREQFEDWGHNICTRFPEYKVAFYGIGPGPENACHLGCCTQMALFVRDDFLQLTSSDIEDIEVYDNKEMVKDCAYDTKTFVANDVNLMNNASNERRLSDDVIMEAITENLATTHIDKENYRLIVSYMYPRNMDDRDREQKIFDEARFHLSRYMNLDDDHYDSVNDMIQVPVQNIFNLCYKVTTDIDEFRCVMRTNNYVIDENDVFQIKPYESESESDDYEERKLSEADTPNDMKPIADSVYTFSDNCDSDEGELKFKIKNIISPKDGSTNQSEKSSPTGRESDLQQNAATEPNLDFKSFGGVDEETSCSKSPKQQVLPVKVKRVPNGSIHPSGKPAAYAIEKKASKVRAKPKRKALVAMYQSQISDNKIGIKLKLKKSEVLTVSPSPKSKKVAKSNRKRSRKSKPKNTSDSEDSSYEKKPRRVNNNKATTAEKEPEEQSPWGLMIPEQILLKIFENVVNDEGCLPAVVRLGKVCSLWNRVSLTPRLWHSLDFSLWTKEKWRTEMNLKWLIENRMQSCTDLNIANWKVTNIECVLVILATSCPNLVGLSLAGWKGFASEHLTFIVEKFTSLQRLDLSSINIEMTNKSTVSLQSLCHAIQTMGERLTHLYLAHNKLAGVPQIVTALSTYCPNLLLLDLSNVSTIAASHGFLHIEKLQQGCQKLKVLRITNSHITLSLATLQEQMDSPGFPELEELSIASLADESRLINDEFIQRILKTSTKLQLLDVRGCARLTHDSLIRLPTWDLKHLFLSGCSVTRDTGGGLELIASKWAHSLTEFDLAWANVQTPLDNAIRAIAEKGSESPLHHLNLCGSSVSLEAVKEILTNCVELNSINLSSCRGLPRGFKRLLQGTTEIKELRENLGVTLKVPKAADS</sequence>
<dbReference type="EMBL" id="WJQU01000002">
    <property type="protein sequence ID" value="KAJ6643466.1"/>
    <property type="molecule type" value="Genomic_DNA"/>
</dbReference>
<accession>A0A9Q0N5N3</accession>
<keyword evidence="10" id="KW-0943">RNA-mediated gene silencing</keyword>
<keyword evidence="5" id="KW-0808">Transferase</keyword>
<dbReference type="Gene3D" id="1.20.1280.50">
    <property type="match status" value="1"/>
</dbReference>
<evidence type="ECO:0000256" key="7">
    <source>
        <dbReference type="ARBA" id="ARBA00022723"/>
    </source>
</evidence>
<evidence type="ECO:0000256" key="2">
    <source>
        <dbReference type="ARBA" id="ARBA00009026"/>
    </source>
</evidence>
<dbReference type="GO" id="GO:0005737">
    <property type="term" value="C:cytoplasm"/>
    <property type="evidence" value="ECO:0007669"/>
    <property type="project" value="TreeGrafter"/>
</dbReference>
<dbReference type="PANTHER" id="PTHR21404">
    <property type="entry name" value="HEN1"/>
    <property type="match status" value="1"/>
</dbReference>
<evidence type="ECO:0000256" key="13">
    <source>
        <dbReference type="SAM" id="MobiDB-lite"/>
    </source>
</evidence>
<feature type="region of interest" description="Disordered" evidence="13">
    <location>
        <begin position="900"/>
        <end position="958"/>
    </location>
</feature>
<name>A0A9Q0N5N3_9DIPT</name>
<keyword evidence="16" id="KW-1185">Reference proteome</keyword>
<feature type="region of interest" description="Disordered" evidence="13">
    <location>
        <begin position="779"/>
        <end position="836"/>
    </location>
</feature>
<evidence type="ECO:0000259" key="14">
    <source>
        <dbReference type="Pfam" id="PF12937"/>
    </source>
</evidence>
<feature type="compositionally biased region" description="Polar residues" evidence="13">
    <location>
        <begin position="369"/>
        <end position="385"/>
    </location>
</feature>
<dbReference type="GO" id="GO:0019005">
    <property type="term" value="C:SCF ubiquitin ligase complex"/>
    <property type="evidence" value="ECO:0007669"/>
    <property type="project" value="InterPro"/>
</dbReference>
<dbReference type="InterPro" id="IPR032675">
    <property type="entry name" value="LRR_dom_sf"/>
</dbReference>
<comment type="cofactor">
    <cofactor evidence="1">
        <name>Mg(2+)</name>
        <dbReference type="ChEBI" id="CHEBI:18420"/>
    </cofactor>
</comment>
<dbReference type="CDD" id="cd22119">
    <property type="entry name" value="F-box_FBXL6"/>
    <property type="match status" value="1"/>
</dbReference>
<evidence type="ECO:0000256" key="3">
    <source>
        <dbReference type="ARBA" id="ARBA00021330"/>
    </source>
</evidence>
<dbReference type="PANTHER" id="PTHR21404:SF3">
    <property type="entry name" value="SMALL RNA 2'-O-METHYLTRANSFERASE"/>
    <property type="match status" value="1"/>
</dbReference>
<protein>
    <recommendedName>
        <fullName evidence="3">Small RNA 2'-O-methyltransferase</fullName>
        <ecNumber evidence="11">2.1.1.386</ecNumber>
    </recommendedName>
</protein>
<keyword evidence="4" id="KW-0489">Methyltransferase</keyword>
<keyword evidence="8" id="KW-0460">Magnesium</keyword>
<evidence type="ECO:0000313" key="15">
    <source>
        <dbReference type="EMBL" id="KAJ6643466.1"/>
    </source>
</evidence>
<feature type="region of interest" description="Disordered" evidence="13">
    <location>
        <begin position="729"/>
        <end position="757"/>
    </location>
</feature>
<feature type="compositionally biased region" description="Basic residues" evidence="13">
    <location>
        <begin position="908"/>
        <end position="925"/>
    </location>
</feature>
<dbReference type="InterPro" id="IPR036047">
    <property type="entry name" value="F-box-like_dom_sf"/>
</dbReference>
<organism evidence="15 16">
    <name type="scientific">Pseudolycoriella hygida</name>
    <dbReference type="NCBI Taxonomy" id="35572"/>
    <lineage>
        <taxon>Eukaryota</taxon>
        <taxon>Metazoa</taxon>
        <taxon>Ecdysozoa</taxon>
        <taxon>Arthropoda</taxon>
        <taxon>Hexapoda</taxon>
        <taxon>Insecta</taxon>
        <taxon>Pterygota</taxon>
        <taxon>Neoptera</taxon>
        <taxon>Endopterygota</taxon>
        <taxon>Diptera</taxon>
        <taxon>Nematocera</taxon>
        <taxon>Sciaroidea</taxon>
        <taxon>Sciaridae</taxon>
        <taxon>Pseudolycoriella</taxon>
    </lineage>
</organism>
<reference evidence="15" key="1">
    <citation type="submission" date="2022-07" db="EMBL/GenBank/DDBJ databases">
        <authorList>
            <person name="Trinca V."/>
            <person name="Uliana J.V.C."/>
            <person name="Torres T.T."/>
            <person name="Ward R.J."/>
            <person name="Monesi N."/>
        </authorList>
    </citation>
    <scope>NUCLEOTIDE SEQUENCE</scope>
    <source>
        <strain evidence="15">HSMRA1968</strain>
        <tissue evidence="15">Whole embryos</tissue>
    </source>
</reference>
<dbReference type="Gene3D" id="3.80.10.10">
    <property type="entry name" value="Ribonuclease Inhibitor"/>
    <property type="match status" value="1"/>
</dbReference>
<keyword evidence="9" id="KW-0694">RNA-binding</keyword>
<dbReference type="GO" id="GO:0005634">
    <property type="term" value="C:nucleus"/>
    <property type="evidence" value="ECO:0007669"/>
    <property type="project" value="TreeGrafter"/>
</dbReference>
<comment type="similarity">
    <text evidence="2">Belongs to the methyltransferase superfamily. HEN1 family.</text>
</comment>
<gene>
    <name evidence="15" type="primary">FBXL6</name>
    <name evidence="15" type="ORF">Bhyg_08427</name>
</gene>
<dbReference type="GO" id="GO:0090486">
    <property type="term" value="F:small RNA 2'-O-methyltransferase activity"/>
    <property type="evidence" value="ECO:0007669"/>
    <property type="project" value="UniProtKB-EC"/>
</dbReference>
<dbReference type="GO" id="GO:0030422">
    <property type="term" value="P:siRNA processing"/>
    <property type="evidence" value="ECO:0007669"/>
    <property type="project" value="TreeGrafter"/>
</dbReference>
<dbReference type="GO" id="GO:0003723">
    <property type="term" value="F:RNA binding"/>
    <property type="evidence" value="ECO:0007669"/>
    <property type="project" value="UniProtKB-KW"/>
</dbReference>
<evidence type="ECO:0000256" key="4">
    <source>
        <dbReference type="ARBA" id="ARBA00022603"/>
    </source>
</evidence>
<keyword evidence="6" id="KW-0949">S-adenosyl-L-methionine</keyword>
<dbReference type="Proteomes" id="UP001151699">
    <property type="component" value="Chromosome B"/>
</dbReference>
<dbReference type="Gene3D" id="3.40.50.150">
    <property type="entry name" value="Vaccinia Virus protein VP39"/>
    <property type="match status" value="2"/>
</dbReference>
<dbReference type="InterPro" id="IPR026610">
    <property type="entry name" value="Hen1"/>
</dbReference>
<dbReference type="GO" id="GO:0034587">
    <property type="term" value="P:piRNA processing"/>
    <property type="evidence" value="ECO:0007669"/>
    <property type="project" value="TreeGrafter"/>
</dbReference>
<evidence type="ECO:0000256" key="10">
    <source>
        <dbReference type="ARBA" id="ARBA00023158"/>
    </source>
</evidence>
<feature type="domain" description="F-box" evidence="14">
    <location>
        <begin position="965"/>
        <end position="1012"/>
    </location>
</feature>
<dbReference type="Pfam" id="PF12937">
    <property type="entry name" value="F-box-like"/>
    <property type="match status" value="1"/>
</dbReference>
<evidence type="ECO:0000256" key="12">
    <source>
        <dbReference type="ARBA" id="ARBA00048418"/>
    </source>
</evidence>
<dbReference type="SUPFAM" id="SSF81383">
    <property type="entry name" value="F-box domain"/>
    <property type="match status" value="1"/>
</dbReference>
<evidence type="ECO:0000313" key="16">
    <source>
        <dbReference type="Proteomes" id="UP001151699"/>
    </source>
</evidence>
<evidence type="ECO:0000256" key="6">
    <source>
        <dbReference type="ARBA" id="ARBA00022691"/>
    </source>
</evidence>
<evidence type="ECO:0000256" key="1">
    <source>
        <dbReference type="ARBA" id="ARBA00001946"/>
    </source>
</evidence>
<evidence type="ECO:0000256" key="11">
    <source>
        <dbReference type="ARBA" id="ARBA00035025"/>
    </source>
</evidence>
<dbReference type="OrthoDB" id="3134645at2759"/>
<dbReference type="SUPFAM" id="SSF52047">
    <property type="entry name" value="RNI-like"/>
    <property type="match status" value="1"/>
</dbReference>
<dbReference type="EC" id="2.1.1.386" evidence="11"/>
<evidence type="ECO:0000256" key="9">
    <source>
        <dbReference type="ARBA" id="ARBA00022884"/>
    </source>
</evidence>
<feature type="non-terminal residue" evidence="15">
    <location>
        <position position="1"/>
    </location>
</feature>
<evidence type="ECO:0000256" key="5">
    <source>
        <dbReference type="ARBA" id="ARBA00022679"/>
    </source>
</evidence>
<dbReference type="InterPro" id="IPR029063">
    <property type="entry name" value="SAM-dependent_MTases_sf"/>
</dbReference>
<evidence type="ECO:0000256" key="8">
    <source>
        <dbReference type="ARBA" id="ARBA00022842"/>
    </source>
</evidence>
<proteinExistence type="inferred from homology"/>
<dbReference type="GO" id="GO:0046872">
    <property type="term" value="F:metal ion binding"/>
    <property type="evidence" value="ECO:0007669"/>
    <property type="project" value="UniProtKB-KW"/>
</dbReference>
<feature type="non-terminal residue" evidence="15">
    <location>
        <position position="1392"/>
    </location>
</feature>
<dbReference type="InterPro" id="IPR001810">
    <property type="entry name" value="F-box_dom"/>
</dbReference>
<dbReference type="GO" id="GO:0001510">
    <property type="term" value="P:RNA methylation"/>
    <property type="evidence" value="ECO:0007669"/>
    <property type="project" value="InterPro"/>
</dbReference>